<reference evidence="5" key="1">
    <citation type="submission" date="2009-10" db="EMBL/GenBank/DDBJ databases">
        <authorList>
            <person name="Weinstock G."/>
            <person name="Sodergren E."/>
            <person name="Clifton S."/>
            <person name="Fulton L."/>
            <person name="Fulton B."/>
            <person name="Courtney L."/>
            <person name="Fronick C."/>
            <person name="Harrison M."/>
            <person name="Strong C."/>
            <person name="Farmer C."/>
            <person name="Delahaunty K."/>
            <person name="Markovic C."/>
            <person name="Hall O."/>
            <person name="Minx P."/>
            <person name="Tomlinson C."/>
            <person name="Mitreva M."/>
            <person name="Nelson J."/>
            <person name="Hou S."/>
            <person name="Wollam A."/>
            <person name="Pepin K.H."/>
            <person name="Johnson M."/>
            <person name="Bhonagiri V."/>
            <person name="Nash W.E."/>
            <person name="Warren W."/>
            <person name="Chinwalla A."/>
            <person name="Mardis E.R."/>
            <person name="Wilson R.K."/>
        </authorList>
    </citation>
    <scope>NUCLEOTIDE SEQUENCE [LARGE SCALE GENOMIC DNA]</scope>
    <source>
        <strain evidence="5">ATCC 700122</strain>
    </source>
</reference>
<dbReference type="GeneID" id="85008320"/>
<dbReference type="AlphaFoldDB" id="D0WI89"/>
<evidence type="ECO:0000256" key="2">
    <source>
        <dbReference type="SAM" id="MobiDB-lite"/>
    </source>
</evidence>
<sequence>MKRKGLTAAVLALMLALGMLAGCANSAASDSDQASSGQQGASTAHATERTITDMAGREVTIPTEVKGVYCAVPTGEATVATLAPDKLIGWVNEPSEEALRYLPENFAKMPVVGGWMGQNVTANIEDIIALDPDVIIYMGSGKSIGSDTSIPDDIQTQTGIPVVVVSSDLADTATVYRQLGDWLDKADRGEQLASYYEKHFADITSKLDAVPASEHPTVYYAENTDGLATDPEGSSHTEVLSYVHVINVADVEMKKGQGRTEVSIEQVIEWNPQIILCHSGFVLADDIVSNPQWADIQAVQNGRVYNTPAQPFNWFDRPPNAMRLLGIEWFAKVCYPDIDMDVDQEISDFFKLFYNVDLTDEQLAELTQQETISFTGAKASASR</sequence>
<feature type="chain" id="PRO_5039448214" evidence="3">
    <location>
        <begin position="22"/>
        <end position="383"/>
    </location>
</feature>
<dbReference type="eggNOG" id="COG0614">
    <property type="taxonomic scope" value="Bacteria"/>
</dbReference>
<dbReference type="STRING" id="649764.HMPREF0762_01561"/>
<feature type="domain" description="Fe/B12 periplasmic-binding" evidence="4">
    <location>
        <begin position="66"/>
        <end position="338"/>
    </location>
</feature>
<protein>
    <submittedName>
        <fullName evidence="5">Periplasmic binding protein</fullName>
    </submittedName>
</protein>
<dbReference type="SUPFAM" id="SSF53807">
    <property type="entry name" value="Helical backbone' metal receptor"/>
    <property type="match status" value="1"/>
</dbReference>
<keyword evidence="6" id="KW-1185">Reference proteome</keyword>
<accession>D0WI89</accession>
<dbReference type="Pfam" id="PF01497">
    <property type="entry name" value="Peripla_BP_2"/>
    <property type="match status" value="1"/>
</dbReference>
<name>D0WI89_SLAES</name>
<dbReference type="GO" id="GO:0071281">
    <property type="term" value="P:cellular response to iron ion"/>
    <property type="evidence" value="ECO:0007669"/>
    <property type="project" value="TreeGrafter"/>
</dbReference>
<feature type="region of interest" description="Disordered" evidence="2">
    <location>
        <begin position="28"/>
        <end position="56"/>
    </location>
</feature>
<dbReference type="PANTHER" id="PTHR30535">
    <property type="entry name" value="VITAMIN B12-BINDING PROTEIN"/>
    <property type="match status" value="1"/>
</dbReference>
<proteinExistence type="inferred from homology"/>
<evidence type="ECO:0000259" key="4">
    <source>
        <dbReference type="PROSITE" id="PS50983"/>
    </source>
</evidence>
<evidence type="ECO:0000313" key="5">
    <source>
        <dbReference type="EMBL" id="EEZ60756.1"/>
    </source>
</evidence>
<comment type="similarity">
    <text evidence="1">Belongs to the bacterial solute-binding protein 8 family.</text>
</comment>
<dbReference type="RefSeq" id="WP_006362823.1">
    <property type="nucleotide sequence ID" value="NZ_GG700631.1"/>
</dbReference>
<dbReference type="InterPro" id="IPR050902">
    <property type="entry name" value="ABC_Transporter_SBP"/>
</dbReference>
<comment type="caution">
    <text evidence="5">The sequence shown here is derived from an EMBL/GenBank/DDBJ whole genome shotgun (WGS) entry which is preliminary data.</text>
</comment>
<dbReference type="Proteomes" id="UP000006001">
    <property type="component" value="Unassembled WGS sequence"/>
</dbReference>
<dbReference type="Gene3D" id="1.20.58.2180">
    <property type="match status" value="1"/>
</dbReference>
<keyword evidence="3" id="KW-0732">Signal</keyword>
<evidence type="ECO:0000256" key="1">
    <source>
        <dbReference type="ARBA" id="ARBA00008814"/>
    </source>
</evidence>
<dbReference type="PROSITE" id="PS50983">
    <property type="entry name" value="FE_B12_PBP"/>
    <property type="match status" value="1"/>
</dbReference>
<dbReference type="Gene3D" id="3.40.50.1980">
    <property type="entry name" value="Nitrogenase molybdenum iron protein domain"/>
    <property type="match status" value="2"/>
</dbReference>
<dbReference type="PANTHER" id="PTHR30535:SF34">
    <property type="entry name" value="MOLYBDATE-BINDING PROTEIN MOLA"/>
    <property type="match status" value="1"/>
</dbReference>
<dbReference type="PROSITE" id="PS51257">
    <property type="entry name" value="PROKAR_LIPOPROTEIN"/>
    <property type="match status" value="1"/>
</dbReference>
<feature type="signal peptide" evidence="3">
    <location>
        <begin position="1"/>
        <end position="21"/>
    </location>
</feature>
<dbReference type="EMBL" id="ACUX02000016">
    <property type="protein sequence ID" value="EEZ60756.1"/>
    <property type="molecule type" value="Genomic_DNA"/>
</dbReference>
<feature type="compositionally biased region" description="Low complexity" evidence="2">
    <location>
        <begin position="28"/>
        <end position="42"/>
    </location>
</feature>
<gene>
    <name evidence="5" type="ORF">HMPREF0762_01561</name>
</gene>
<dbReference type="InterPro" id="IPR002491">
    <property type="entry name" value="ABC_transptr_periplasmic_BD"/>
</dbReference>
<evidence type="ECO:0000313" key="6">
    <source>
        <dbReference type="Proteomes" id="UP000006001"/>
    </source>
</evidence>
<organism evidence="5 6">
    <name type="scientific">Slackia exigua (strain ATCC 700122 / DSM 15923 / CIP 105133 / JCM 11022 / KCTC 5966 / S-7)</name>
    <dbReference type="NCBI Taxonomy" id="649764"/>
    <lineage>
        <taxon>Bacteria</taxon>
        <taxon>Bacillati</taxon>
        <taxon>Actinomycetota</taxon>
        <taxon>Coriobacteriia</taxon>
        <taxon>Eggerthellales</taxon>
        <taxon>Eggerthellaceae</taxon>
        <taxon>Slackia</taxon>
    </lineage>
</organism>
<dbReference type="HOGENOM" id="CLU_038034_13_1_11"/>
<evidence type="ECO:0000256" key="3">
    <source>
        <dbReference type="SAM" id="SignalP"/>
    </source>
</evidence>